<reference evidence="1" key="1">
    <citation type="journal article" date="2023" name="Mol. Phylogenet. Evol.">
        <title>Genome-scale phylogeny and comparative genomics of the fungal order Sordariales.</title>
        <authorList>
            <person name="Hensen N."/>
            <person name="Bonometti L."/>
            <person name="Westerberg I."/>
            <person name="Brannstrom I.O."/>
            <person name="Guillou S."/>
            <person name="Cros-Aarteil S."/>
            <person name="Calhoun S."/>
            <person name="Haridas S."/>
            <person name="Kuo A."/>
            <person name="Mondo S."/>
            <person name="Pangilinan J."/>
            <person name="Riley R."/>
            <person name="LaButti K."/>
            <person name="Andreopoulos B."/>
            <person name="Lipzen A."/>
            <person name="Chen C."/>
            <person name="Yan M."/>
            <person name="Daum C."/>
            <person name="Ng V."/>
            <person name="Clum A."/>
            <person name="Steindorff A."/>
            <person name="Ohm R.A."/>
            <person name="Martin F."/>
            <person name="Silar P."/>
            <person name="Natvig D.O."/>
            <person name="Lalanne C."/>
            <person name="Gautier V."/>
            <person name="Ament-Velasquez S.L."/>
            <person name="Kruys A."/>
            <person name="Hutchinson M.I."/>
            <person name="Powell A.J."/>
            <person name="Barry K."/>
            <person name="Miller A.N."/>
            <person name="Grigoriev I.V."/>
            <person name="Debuchy R."/>
            <person name="Gladieux P."/>
            <person name="Hiltunen Thoren M."/>
            <person name="Johannesson H."/>
        </authorList>
    </citation>
    <scope>NUCLEOTIDE SEQUENCE</scope>
    <source>
        <strain evidence="1">CBS 333.67</strain>
    </source>
</reference>
<dbReference type="Proteomes" id="UP001273166">
    <property type="component" value="Unassembled WGS sequence"/>
</dbReference>
<dbReference type="EMBL" id="JAUDZG010000001">
    <property type="protein sequence ID" value="KAK3310027.1"/>
    <property type="molecule type" value="Genomic_DNA"/>
</dbReference>
<dbReference type="GeneID" id="87881602"/>
<dbReference type="Gene3D" id="1.25.40.10">
    <property type="entry name" value="Tetratricopeptide repeat domain"/>
    <property type="match status" value="1"/>
</dbReference>
<dbReference type="InterPro" id="IPR011990">
    <property type="entry name" value="TPR-like_helical_dom_sf"/>
</dbReference>
<keyword evidence="2" id="KW-1185">Reference proteome</keyword>
<comment type="caution">
    <text evidence="1">The sequence shown here is derived from an EMBL/GenBank/DDBJ whole genome shotgun (WGS) entry which is preliminary data.</text>
</comment>
<evidence type="ECO:0000313" key="2">
    <source>
        <dbReference type="Proteomes" id="UP001273166"/>
    </source>
</evidence>
<gene>
    <name evidence="1" type="ORF">B0T15DRAFT_21839</name>
</gene>
<dbReference type="RefSeq" id="XP_062725807.1">
    <property type="nucleotide sequence ID" value="XM_062862773.1"/>
</dbReference>
<reference evidence="1" key="2">
    <citation type="submission" date="2023-06" db="EMBL/GenBank/DDBJ databases">
        <authorList>
            <consortium name="Lawrence Berkeley National Laboratory"/>
            <person name="Mondo S.J."/>
            <person name="Hensen N."/>
            <person name="Bonometti L."/>
            <person name="Westerberg I."/>
            <person name="Brannstrom I.O."/>
            <person name="Guillou S."/>
            <person name="Cros-Aarteil S."/>
            <person name="Calhoun S."/>
            <person name="Haridas S."/>
            <person name="Kuo A."/>
            <person name="Pangilinan J."/>
            <person name="Riley R."/>
            <person name="Labutti K."/>
            <person name="Andreopoulos B."/>
            <person name="Lipzen A."/>
            <person name="Chen C."/>
            <person name="Yanf M."/>
            <person name="Daum C."/>
            <person name="Ng V."/>
            <person name="Clum A."/>
            <person name="Steindorff A."/>
            <person name="Ohm R."/>
            <person name="Martin F."/>
            <person name="Silar P."/>
            <person name="Natvig D."/>
            <person name="Lalanne C."/>
            <person name="Gautier V."/>
            <person name="Ament-Velasquez S.L."/>
            <person name="Kruys A."/>
            <person name="Hutchinson M.I."/>
            <person name="Powell A.J."/>
            <person name="Barry K."/>
            <person name="Miller A.N."/>
            <person name="Grigoriev I.V."/>
            <person name="Debuchy R."/>
            <person name="Gladieux P."/>
            <person name="Thoren M.H."/>
            <person name="Johannesson H."/>
        </authorList>
    </citation>
    <scope>NUCLEOTIDE SEQUENCE</scope>
    <source>
        <strain evidence="1">CBS 333.67</strain>
    </source>
</reference>
<name>A0AAJ0H1C9_9PEZI</name>
<evidence type="ECO:0000313" key="1">
    <source>
        <dbReference type="EMBL" id="KAK3310027.1"/>
    </source>
</evidence>
<sequence>MAHSPEQGVRYSQGNKDIGAARNFSWEFAVPQNKFWDDLPYTAGRNFLSLFEPGEQPSLDDDDNADSNALSRPDKLRLLLKLLRERLARKDADAAPRSFYDVDYQAWDKTWLAIAGIQHELRDFAAEEQTLRMLIERRKDSSNLSHLHSLSGLLLEKGAYEEAERTETVVRDWLDSKLGRESPQSLGARRMIAQAVWMQGRRAEGERLMAEVGAIIDETAEDSPYAVYRDQQREMTKELMEKLRAEGRTAEK</sequence>
<dbReference type="AlphaFoldDB" id="A0AAJ0H1C9"/>
<proteinExistence type="predicted"/>
<organism evidence="1 2">
    <name type="scientific">Chaetomium strumarium</name>
    <dbReference type="NCBI Taxonomy" id="1170767"/>
    <lineage>
        <taxon>Eukaryota</taxon>
        <taxon>Fungi</taxon>
        <taxon>Dikarya</taxon>
        <taxon>Ascomycota</taxon>
        <taxon>Pezizomycotina</taxon>
        <taxon>Sordariomycetes</taxon>
        <taxon>Sordariomycetidae</taxon>
        <taxon>Sordariales</taxon>
        <taxon>Chaetomiaceae</taxon>
        <taxon>Chaetomium</taxon>
    </lineage>
</organism>
<accession>A0AAJ0H1C9</accession>
<protein>
    <submittedName>
        <fullName evidence="1">Uncharacterized protein</fullName>
    </submittedName>
</protein>